<dbReference type="EMBL" id="AZMM01005437">
    <property type="protein sequence ID" value="ETJ40653.1"/>
    <property type="molecule type" value="Genomic_DNA"/>
</dbReference>
<protein>
    <submittedName>
        <fullName evidence="1">ABC transporter, substrate-binding protein, family 5</fullName>
    </submittedName>
</protein>
<evidence type="ECO:0000313" key="1">
    <source>
        <dbReference type="EMBL" id="ETJ40653.1"/>
    </source>
</evidence>
<proteinExistence type="predicted"/>
<dbReference type="PROSITE" id="PS51257">
    <property type="entry name" value="PROKAR_LIPOPROTEIN"/>
    <property type="match status" value="1"/>
</dbReference>
<reference evidence="1" key="1">
    <citation type="submission" date="2013-12" db="EMBL/GenBank/DDBJ databases">
        <title>A Varibaculum cambriense genome reconstructed from a premature infant gut community with otherwise low bacterial novelty that shifts toward anaerobic metabolism during the third week of life.</title>
        <authorList>
            <person name="Brown C.T."/>
            <person name="Sharon I."/>
            <person name="Thomas B.C."/>
            <person name="Castelle C.J."/>
            <person name="Morowitz M.J."/>
            <person name="Banfield J.F."/>
        </authorList>
    </citation>
    <scope>NUCLEOTIDE SEQUENCE</scope>
</reference>
<accession>W1YDL5</accession>
<dbReference type="AlphaFoldDB" id="W1YDL5"/>
<organism evidence="1">
    <name type="scientific">human gut metagenome</name>
    <dbReference type="NCBI Taxonomy" id="408170"/>
    <lineage>
        <taxon>unclassified sequences</taxon>
        <taxon>metagenomes</taxon>
        <taxon>organismal metagenomes</taxon>
    </lineage>
</organism>
<comment type="caution">
    <text evidence="1">The sequence shown here is derived from an EMBL/GenBank/DDBJ whole genome shotgun (WGS) entry which is preliminary data.</text>
</comment>
<sequence>MKRWLLACLTMLCMVALLVGCGSDTAKQGKQGKHMNVCWYWFGETL</sequence>
<gene>
    <name evidence="1" type="ORF">Q604_UNBC05437G0001</name>
</gene>
<name>W1YDL5_9ZZZZ</name>
<feature type="non-terminal residue" evidence="1">
    <location>
        <position position="46"/>
    </location>
</feature>